<dbReference type="KEGG" id="broo:brsh051_14810"/>
<feature type="transmembrane region" description="Helical" evidence="9">
    <location>
        <begin position="127"/>
        <end position="147"/>
    </location>
</feature>
<evidence type="ECO:0000256" key="3">
    <source>
        <dbReference type="ARBA" id="ARBA00022448"/>
    </source>
</evidence>
<evidence type="ECO:0000313" key="12">
    <source>
        <dbReference type="Proteomes" id="UP001431656"/>
    </source>
</evidence>
<keyword evidence="8 9" id="KW-0472">Membrane</keyword>
<dbReference type="InterPro" id="IPR004841">
    <property type="entry name" value="AA-permease/SLC12A_dom"/>
</dbReference>
<feature type="transmembrane region" description="Helical" evidence="9">
    <location>
        <begin position="241"/>
        <end position="262"/>
    </location>
</feature>
<evidence type="ECO:0000256" key="8">
    <source>
        <dbReference type="ARBA" id="ARBA00023136"/>
    </source>
</evidence>
<dbReference type="FunFam" id="1.20.1740.10:FF:000001">
    <property type="entry name" value="Amino acid permease"/>
    <property type="match status" value="1"/>
</dbReference>
<dbReference type="Proteomes" id="UP001431656">
    <property type="component" value="Chromosome"/>
</dbReference>
<dbReference type="PIRSF" id="PIRSF006060">
    <property type="entry name" value="AA_transporter"/>
    <property type="match status" value="1"/>
</dbReference>
<feature type="transmembrane region" description="Helical" evidence="9">
    <location>
        <begin position="399"/>
        <end position="417"/>
    </location>
</feature>
<feature type="transmembrane region" description="Helical" evidence="9">
    <location>
        <begin position="210"/>
        <end position="229"/>
    </location>
</feature>
<keyword evidence="4" id="KW-1003">Cell membrane</keyword>
<evidence type="ECO:0000313" key="11">
    <source>
        <dbReference type="EMBL" id="BEH02200.1"/>
    </source>
</evidence>
<reference evidence="11" key="1">
    <citation type="journal article" date="2024" name="Int. J. Syst. Evol. Microbiol.">
        <title>Brooklawnia propionicigenes sp. nov., a facultatively anaerobic, propionate-producing bacterium isolated from a methanogenic reactor treating waste from cattle farms.</title>
        <authorList>
            <person name="Akita Y."/>
            <person name="Ueki A."/>
            <person name="Tonouchi A."/>
            <person name="Sugawara Y."/>
            <person name="Honma S."/>
            <person name="Kaku N."/>
            <person name="Ueki K."/>
        </authorList>
    </citation>
    <scope>NUCLEOTIDE SEQUENCE</scope>
    <source>
        <strain evidence="11">SH051</strain>
    </source>
</reference>
<gene>
    <name evidence="11" type="primary">cycA</name>
    <name evidence="11" type="ORF">brsh051_14810</name>
</gene>
<dbReference type="EMBL" id="AP028056">
    <property type="protein sequence ID" value="BEH02200.1"/>
    <property type="molecule type" value="Genomic_DNA"/>
</dbReference>
<evidence type="ECO:0000259" key="10">
    <source>
        <dbReference type="Pfam" id="PF00324"/>
    </source>
</evidence>
<comment type="subcellular location">
    <subcellularLocation>
        <location evidence="1">Cell membrane</location>
        <topology evidence="1">Multi-pass membrane protein</topology>
    </subcellularLocation>
</comment>
<keyword evidence="6" id="KW-0029">Amino-acid transport</keyword>
<dbReference type="PROSITE" id="PS00218">
    <property type="entry name" value="AMINO_ACID_PERMEASE_1"/>
    <property type="match status" value="1"/>
</dbReference>
<evidence type="ECO:0000256" key="9">
    <source>
        <dbReference type="SAM" id="Phobius"/>
    </source>
</evidence>
<dbReference type="Pfam" id="PF00324">
    <property type="entry name" value="AA_permease"/>
    <property type="match status" value="1"/>
</dbReference>
<accession>A0AAN0K6S2</accession>
<evidence type="ECO:0000256" key="5">
    <source>
        <dbReference type="ARBA" id="ARBA00022692"/>
    </source>
</evidence>
<feature type="transmembrane region" description="Helical" evidence="9">
    <location>
        <begin position="167"/>
        <end position="189"/>
    </location>
</feature>
<feature type="transmembrane region" description="Helical" evidence="9">
    <location>
        <begin position="94"/>
        <end position="115"/>
    </location>
</feature>
<feature type="transmembrane region" description="Helical" evidence="9">
    <location>
        <begin position="329"/>
        <end position="355"/>
    </location>
</feature>
<dbReference type="PANTHER" id="PTHR43495:SF2">
    <property type="entry name" value="D-SERINE_D-ALANINE_GLYCINE TRANSPORTER"/>
    <property type="match status" value="1"/>
</dbReference>
<organism evidence="11 12">
    <name type="scientific">Brooklawnia propionicigenes</name>
    <dbReference type="NCBI Taxonomy" id="3041175"/>
    <lineage>
        <taxon>Bacteria</taxon>
        <taxon>Bacillati</taxon>
        <taxon>Actinomycetota</taxon>
        <taxon>Actinomycetes</taxon>
        <taxon>Propionibacteriales</taxon>
        <taxon>Propionibacteriaceae</taxon>
        <taxon>Brooklawnia</taxon>
    </lineage>
</organism>
<dbReference type="GO" id="GO:0005886">
    <property type="term" value="C:plasma membrane"/>
    <property type="evidence" value="ECO:0007669"/>
    <property type="project" value="UniProtKB-SubCell"/>
</dbReference>
<feature type="transmembrane region" description="Helical" evidence="9">
    <location>
        <begin position="376"/>
        <end position="393"/>
    </location>
</feature>
<sequence length="478" mass="52014">MGSGKTISLAGPSILLVYAIIGILLFFVMRAMGELLLSNLKYKSFRDIAESVLGPWAGFFSGWTYWFCWIVIGIADLTAVTAYVQYWWPDVPKWLAATCLVALLLGLNLIAVRLFGEVEFWFAMIKIVAIVSLIVVAVVMVVAGFTSPEGHQASVANLWNDGGFFPTGGGGFLAGFQIAFFAFVGIELVGTAAAETKDPMKTLPKAINAIPLRVMLFYICALAAIMAVTPWRSINPAVSPFVSMFGLAGFGAAASVVNFVVLTSAASSANSGIFSTSRMLYGLALDHKAPGRFGRLTKHKVPANGLIFSCSCLLPGLVLLYLSDSVIQAFTVATTVASVLFIFVWSIIMVSYLVYRRRNADLHEASTYKMPAGIPLTYVVLFFFVVMLGILALEPDTRIALMFTPIWFIVLGLIYAVRRRRHPDFEAKGAVPEGPEPAMRDELVLTSEIVEPESWSTEDDLQAVIEVTEQRQTPVPGS</sequence>
<evidence type="ECO:0000256" key="2">
    <source>
        <dbReference type="ARBA" id="ARBA00008583"/>
    </source>
</evidence>
<keyword evidence="3" id="KW-0813">Transport</keyword>
<evidence type="ECO:0000256" key="7">
    <source>
        <dbReference type="ARBA" id="ARBA00022989"/>
    </source>
</evidence>
<feature type="transmembrane region" description="Helical" evidence="9">
    <location>
        <begin position="15"/>
        <end position="37"/>
    </location>
</feature>
<dbReference type="InterPro" id="IPR004840">
    <property type="entry name" value="Amino_acid_permease_CS"/>
</dbReference>
<evidence type="ECO:0000256" key="1">
    <source>
        <dbReference type="ARBA" id="ARBA00004651"/>
    </source>
</evidence>
<dbReference type="Gene3D" id="1.20.1740.10">
    <property type="entry name" value="Amino acid/polyamine transporter I"/>
    <property type="match status" value="1"/>
</dbReference>
<dbReference type="GO" id="GO:0055085">
    <property type="term" value="P:transmembrane transport"/>
    <property type="evidence" value="ECO:0007669"/>
    <property type="project" value="InterPro"/>
</dbReference>
<dbReference type="GO" id="GO:0006865">
    <property type="term" value="P:amino acid transport"/>
    <property type="evidence" value="ECO:0007669"/>
    <property type="project" value="UniProtKB-KW"/>
</dbReference>
<proteinExistence type="inferred from homology"/>
<feature type="transmembrane region" description="Helical" evidence="9">
    <location>
        <begin position="301"/>
        <end position="323"/>
    </location>
</feature>
<protein>
    <submittedName>
        <fullName evidence="11">D-serine/D-alanine/glycine transporter</fullName>
    </submittedName>
</protein>
<dbReference type="AlphaFoldDB" id="A0AAN0K6S2"/>
<dbReference type="PANTHER" id="PTHR43495">
    <property type="entry name" value="GABA PERMEASE"/>
    <property type="match status" value="1"/>
</dbReference>
<keyword evidence="7 9" id="KW-1133">Transmembrane helix</keyword>
<keyword evidence="12" id="KW-1185">Reference proteome</keyword>
<feature type="domain" description="Amino acid permease/ SLC12A" evidence="10">
    <location>
        <begin position="1"/>
        <end position="426"/>
    </location>
</feature>
<evidence type="ECO:0000256" key="6">
    <source>
        <dbReference type="ARBA" id="ARBA00022970"/>
    </source>
</evidence>
<keyword evidence="5 9" id="KW-0812">Transmembrane</keyword>
<evidence type="ECO:0000256" key="4">
    <source>
        <dbReference type="ARBA" id="ARBA00022475"/>
    </source>
</evidence>
<comment type="similarity">
    <text evidence="2">Belongs to the amino acid-polyamine-organocation (APC) superfamily. Amino acid transporter (AAT) (TC 2.A.3.1) family.</text>
</comment>
<name>A0AAN0K6S2_9ACTN</name>